<name>A0ABS1ZKI7_9PSED</name>
<dbReference type="RefSeq" id="WP_203303455.1">
    <property type="nucleotide sequence ID" value="NZ_JAAEBW010000011.1"/>
</dbReference>
<feature type="compositionally biased region" description="Polar residues" evidence="1">
    <location>
        <begin position="25"/>
        <end position="42"/>
    </location>
</feature>
<protein>
    <recommendedName>
        <fullName evidence="4">Peptidase C58 YopT-type domain-containing protein</fullName>
    </recommendedName>
</protein>
<comment type="caution">
    <text evidence="2">The sequence shown here is derived from an EMBL/GenBank/DDBJ whole genome shotgun (WGS) entry which is preliminary data.</text>
</comment>
<evidence type="ECO:0000313" key="3">
    <source>
        <dbReference type="Proteomes" id="UP000809529"/>
    </source>
</evidence>
<gene>
    <name evidence="2" type="ORF">GYN02_17385</name>
</gene>
<keyword evidence="3" id="KW-1185">Reference proteome</keyword>
<evidence type="ECO:0000313" key="2">
    <source>
        <dbReference type="EMBL" id="MBM1196938.1"/>
    </source>
</evidence>
<accession>A0ABS1ZKI7</accession>
<sequence>MTTSTLTTVQHRPQQPPPTAKDLAPTSQERPQTPSEPPTRTHQPVAAQPTAQNLSSSASVSIGLKKALAGKQDLMELGKKLNAIMTKLGVHPPRGAITTELKNTLMDIHPDSPYTPESGSTVTLETYIKDNKWFLPTRSSHINTLADAVLGRALQHPLGNFGGSLSWPLPLTASEQRTLLSGATNFGASRPNPPKMGMSLGILEYLNSNQKLSEQAIQNPAKALEIIISTPRAQALGQSLQTQMGGIATDSSVNDYALAAINLMLDPDALHTPQRNKVAGFDLAQQSHWGEPVSKIHAELSSHLSRTGKTTPEMAKVGAYLLLARKAPLLLAKDIPDSVTYGSAAWVSFAVAAASVEANAPGTVPNLSYAQIMTEAQTLGAQDKASTQQAKKAALLDWAVVQGVLPSKKTEDYSAQEVELARTTFNAQSCERIKGSRLANTEIPSRKEIALAKLTERFGAGVPFEEPLLVPKNPSPPSPYLFSVAARGPVYGHSLLDIAMGGQVMSNIDWKTSDPRIAAAIKGKSLAFDTNEVFNTKFSQAMDASKESIAILIKHFISELPLSDRKNFEFGALEFRQEKKYERGLSDTYVGKKPSLYVKTTLGSTHCAYEINTCEGKIKPISMGIYTNSSMISGANTLHMEAFTPTTASAADLTSRSPSSTGLPPNSFSSPRTQILANVMVEHLDIDNETVVRQATGSTRYEDTLNAEKNVNEFFLDLVPLRSAIVNFSKGNFGAGTLDLAFDVFGFATAGAGVSAKVLNATSKAASAGAKALQAGKVIGKALLSEFNPFTVAGNVLEGGVKLVSKAINTFSAGSGSYDLLKAASRQYDVAAKGNLQVAGNTVETSAVLKEGKWYSYDVARSRPYGSPLHNFTPTVVAHGGDIQSSGWFSNWFGQTPNPNFERDFDAALLEASHADSASFNLGFSSKTPPDIAGYTASMSIDAIKKLAVASSCSPEQLGRLSQRIDYLEKLPQAYGTQLTNAKLADAQHFNQGYTSGNPAVIDGYSSSLTITQIKELTLVPGRTPHAIGCLKKQIERKAIAINLENSRKFSEDVTSAGGTVTLMPQGYYLNQVNPISGGECAALSNAMAYAIQEGKQHTLIENFFTVMAHPEHANTQKFRQNLTHFQATLRTEFHGGQTTYKATYSDIISDLASAEKSESILIGNSRHGITAGVVVNGPDKEWFYYDPNFGLASFKTEESMRNGLERAMNSGTTSHLFKPNPGTRTYDVAAFNELYLINTVKSLNVFSLFAAPINIPKMTPPITP</sequence>
<feature type="region of interest" description="Disordered" evidence="1">
    <location>
        <begin position="1"/>
        <end position="57"/>
    </location>
</feature>
<evidence type="ECO:0008006" key="4">
    <source>
        <dbReference type="Google" id="ProtNLM"/>
    </source>
</evidence>
<proteinExistence type="predicted"/>
<dbReference type="EMBL" id="JAAEBW010000011">
    <property type="protein sequence ID" value="MBM1196938.1"/>
    <property type="molecule type" value="Genomic_DNA"/>
</dbReference>
<reference evidence="2 3" key="1">
    <citation type="submission" date="2020-01" db="EMBL/GenBank/DDBJ databases">
        <title>Comparative genomics of meat spoilage bacteria.</title>
        <authorList>
            <person name="Hilgarth M."/>
            <person name="Vogel R.F."/>
        </authorList>
    </citation>
    <scope>NUCLEOTIDE SEQUENCE [LARGE SCALE GENOMIC DNA]</scope>
    <source>
        <strain evidence="2 3">TMW2.2077</strain>
    </source>
</reference>
<feature type="region of interest" description="Disordered" evidence="1">
    <location>
        <begin position="650"/>
        <end position="669"/>
    </location>
</feature>
<dbReference type="Proteomes" id="UP000809529">
    <property type="component" value="Unassembled WGS sequence"/>
</dbReference>
<feature type="compositionally biased region" description="Polar residues" evidence="1">
    <location>
        <begin position="1"/>
        <end position="13"/>
    </location>
</feature>
<dbReference type="CDD" id="cd20495">
    <property type="entry name" value="C58_PaToxP-like"/>
    <property type="match status" value="1"/>
</dbReference>
<evidence type="ECO:0000256" key="1">
    <source>
        <dbReference type="SAM" id="MobiDB-lite"/>
    </source>
</evidence>
<organism evidence="2 3">
    <name type="scientific">Pseudomonas weihenstephanensis</name>
    <dbReference type="NCBI Taxonomy" id="1608994"/>
    <lineage>
        <taxon>Bacteria</taxon>
        <taxon>Pseudomonadati</taxon>
        <taxon>Pseudomonadota</taxon>
        <taxon>Gammaproteobacteria</taxon>
        <taxon>Pseudomonadales</taxon>
        <taxon>Pseudomonadaceae</taxon>
        <taxon>Pseudomonas</taxon>
    </lineage>
</organism>